<dbReference type="InterPro" id="IPR051797">
    <property type="entry name" value="TrmB-like"/>
</dbReference>
<dbReference type="OrthoDB" id="4307453at2"/>
<evidence type="ECO:0000313" key="1">
    <source>
        <dbReference type="EMBL" id="CCK28615.1"/>
    </source>
</evidence>
<reference evidence="1 2" key="1">
    <citation type="journal article" date="2012" name="J. Bacteriol.">
        <title>Genome sequence of the bacterium Streptomyces davawensis JCM 4913 and heterologous production of the unique antibiotic roseoflavin.</title>
        <authorList>
            <person name="Jankowitsch F."/>
            <person name="Schwarz J."/>
            <person name="Ruckert C."/>
            <person name="Gust B."/>
            <person name="Szczepanowski R."/>
            <person name="Blom J."/>
            <person name="Pelzer S."/>
            <person name="Kalinowski J."/>
            <person name="Mack M."/>
        </authorList>
    </citation>
    <scope>NUCLEOTIDE SEQUENCE [LARGE SCALE GENOMIC DNA]</scope>
    <source>
        <strain evidence="2">DSM 101723 / JCM 4913 / KCC S-0913 / 768</strain>
    </source>
</reference>
<dbReference type="Proteomes" id="UP000008043">
    <property type="component" value="Chromosome"/>
</dbReference>
<dbReference type="HOGENOM" id="CLU_056943_0_1_11"/>
<dbReference type="InterPro" id="IPR036388">
    <property type="entry name" value="WH-like_DNA-bd_sf"/>
</dbReference>
<organism evidence="1 2">
    <name type="scientific">Streptomyces davaonensis (strain DSM 101723 / JCM 4913 / KCC S-0913 / 768)</name>
    <dbReference type="NCBI Taxonomy" id="1214101"/>
    <lineage>
        <taxon>Bacteria</taxon>
        <taxon>Bacillati</taxon>
        <taxon>Actinomycetota</taxon>
        <taxon>Actinomycetes</taxon>
        <taxon>Kitasatosporales</taxon>
        <taxon>Streptomycetaceae</taxon>
        <taxon>Streptomyces</taxon>
    </lineage>
</organism>
<name>K4R6A4_STRDJ</name>
<protein>
    <submittedName>
        <fullName evidence="1">Regulatory protein</fullName>
    </submittedName>
</protein>
<accession>K4R6A4</accession>
<dbReference type="eggNOG" id="COG2197">
    <property type="taxonomic scope" value="Bacteria"/>
</dbReference>
<dbReference type="KEGG" id="sdv:BN159_4236"/>
<proteinExistence type="predicted"/>
<dbReference type="InterPro" id="IPR016032">
    <property type="entry name" value="Sig_transdc_resp-reg_C-effctor"/>
</dbReference>
<dbReference type="EMBL" id="HE971709">
    <property type="protein sequence ID" value="CCK28615.1"/>
    <property type="molecule type" value="Genomic_DNA"/>
</dbReference>
<dbReference type="GO" id="GO:0003677">
    <property type="term" value="F:DNA binding"/>
    <property type="evidence" value="ECO:0007669"/>
    <property type="project" value="InterPro"/>
</dbReference>
<dbReference type="PANTHER" id="PTHR34293">
    <property type="entry name" value="HTH-TYPE TRANSCRIPTIONAL REGULATOR TRMBL2"/>
    <property type="match status" value="1"/>
</dbReference>
<dbReference type="SUPFAM" id="SSF46894">
    <property type="entry name" value="C-terminal effector domain of the bipartite response regulators"/>
    <property type="match status" value="1"/>
</dbReference>
<dbReference type="RefSeq" id="WP_015658965.1">
    <property type="nucleotide sequence ID" value="NC_020504.1"/>
</dbReference>
<dbReference type="AlphaFoldDB" id="K4R6A4"/>
<keyword evidence="2" id="KW-1185">Reference proteome</keyword>
<dbReference type="STRING" id="1214101.BN159_4236"/>
<sequence length="339" mass="37109">MTETNRSDIVESGTAGPAQVYAYLLTRERATLEEIQAAIRCPGADAEQFTQALVNWGLLQGPSEEGHFHAVSPETAREVALSPLHRQIQDLQHAIATTSAAFDALTPVYETHTRSRGVPDLEEVHSLSAVRDLITGLSADAQEEVLTSQPGGPRPEELIHESLAKTEGLLRRHVRMRTLYQHSAQFDQGTIAYVEHVARLGAVVRTTAAGFPRVLIFDRRVAVLSMRGNRKGALIARNPSLVDMVVQAFEHAWAVATDFPVSYGRKATQITTSAIRSSIEQQLIEGISDKRIAEGLGLSLRAVQRHIAEIIKELGALNRLHAGYLLCEKRLHKGSAASQ</sequence>
<gene>
    <name evidence="1" type="ORF">BN159_4236</name>
</gene>
<evidence type="ECO:0000313" key="2">
    <source>
        <dbReference type="Proteomes" id="UP000008043"/>
    </source>
</evidence>
<dbReference type="PATRIC" id="fig|1214101.3.peg.4291"/>
<dbReference type="GO" id="GO:0006355">
    <property type="term" value="P:regulation of DNA-templated transcription"/>
    <property type="evidence" value="ECO:0007669"/>
    <property type="project" value="InterPro"/>
</dbReference>
<dbReference type="Gene3D" id="1.10.10.10">
    <property type="entry name" value="Winged helix-like DNA-binding domain superfamily/Winged helix DNA-binding domain"/>
    <property type="match status" value="1"/>
</dbReference>
<dbReference type="PANTHER" id="PTHR34293:SF1">
    <property type="entry name" value="HTH-TYPE TRANSCRIPTIONAL REGULATOR TRMBL2"/>
    <property type="match status" value="1"/>
</dbReference>